<dbReference type="SUPFAM" id="SSF81340">
    <property type="entry name" value="Clc chloride channel"/>
    <property type="match status" value="1"/>
</dbReference>
<dbReference type="GO" id="GO:0005247">
    <property type="term" value="F:voltage-gated chloride channel activity"/>
    <property type="evidence" value="ECO:0007669"/>
    <property type="project" value="TreeGrafter"/>
</dbReference>
<keyword evidence="5 6" id="KW-0472">Membrane</keyword>
<dbReference type="Proteomes" id="UP000570595">
    <property type="component" value="Unassembled WGS sequence"/>
</dbReference>
<sequence length="658" mass="71076">MPTRSVGTHTARSIVDLFGTFDDVPHWTTEGVRFSSSAAAVDARREADGSKGIADSYVFSVAHSLSFRRRLRYILSCCQPSQWILLALLGFVTALVAFTIELSVTKIYELRAEYLPVWAWLLTAAVLALFSVFCVHVGSPAAAGSGIPEMKVTLTGEDVDNFLSFRTLIAKSVGLVAVQAAGLSLGSEGPFVAGCLAVALCTYLPQTWFFKYISVETYRLQLLAVAVSAGVTATFGAPVGGVLFSIEVTATFFFVSSLWKGFYTAIACMVVFRLARLLPLVELFQVEDLPPLTITLETFAFIILAILCGVLSGIIVFFVGVLNSITKRFPIPVRYAWAAGVALIDAGVAYASPLLWQLDKGLLEDMLNVSHHEAASDVINKAGDLAIVFVAKICLMILSMSCWVPAGLFLPVFTIGAVSGRLYGLLVHELLADNYAFAPPAVYALVGAICLTAGATRTISVAVIAFELTGHIHQMAVIVISTVVSYAVASLFTTSIYDVLLHLKELPYVPHLRRPELYHHPIGDIVHRLPNTACIFLPEGIDDTTPSQTQPTLWNAYTALSNLPHSCPMIPIVTRHENGGLMLAGTIPTHHVQAELESIMRGLAPAAVVVTDETIISENSQMLSQMELTLSREGTPIGRAVDWNPLTVPHTMPTARVQ</sequence>
<feature type="transmembrane region" description="Helical" evidence="6">
    <location>
        <begin position="298"/>
        <end position="323"/>
    </location>
</feature>
<organism evidence="8 10">
    <name type="scientific">Perkinsus olseni</name>
    <name type="common">Perkinsus atlanticus</name>
    <dbReference type="NCBI Taxonomy" id="32597"/>
    <lineage>
        <taxon>Eukaryota</taxon>
        <taxon>Sar</taxon>
        <taxon>Alveolata</taxon>
        <taxon>Perkinsozoa</taxon>
        <taxon>Perkinsea</taxon>
        <taxon>Perkinsida</taxon>
        <taxon>Perkinsidae</taxon>
        <taxon>Perkinsus</taxon>
    </lineage>
</organism>
<gene>
    <name evidence="8" type="primary">CLH-4_1</name>
    <name evidence="8" type="ORF">FOL46_004354</name>
    <name evidence="7" type="ORF">FOZ61_004631</name>
</gene>
<feature type="transmembrane region" description="Helical" evidence="6">
    <location>
        <begin position="475"/>
        <end position="497"/>
    </location>
</feature>
<dbReference type="InterPro" id="IPR050970">
    <property type="entry name" value="Cl_channel_volt-gated"/>
</dbReference>
<dbReference type="EMBL" id="JABANN010000266">
    <property type="protein sequence ID" value="KAF4664198.1"/>
    <property type="molecule type" value="Genomic_DNA"/>
</dbReference>
<proteinExistence type="predicted"/>
<evidence type="ECO:0000256" key="3">
    <source>
        <dbReference type="ARBA" id="ARBA00022737"/>
    </source>
</evidence>
<feature type="transmembrane region" description="Helical" evidence="6">
    <location>
        <begin position="191"/>
        <end position="210"/>
    </location>
</feature>
<feature type="transmembrane region" description="Helical" evidence="6">
    <location>
        <begin position="83"/>
        <end position="105"/>
    </location>
</feature>
<dbReference type="InterPro" id="IPR014743">
    <property type="entry name" value="Cl-channel_core"/>
</dbReference>
<evidence type="ECO:0000256" key="5">
    <source>
        <dbReference type="ARBA" id="ARBA00023136"/>
    </source>
</evidence>
<keyword evidence="2 6" id="KW-0812">Transmembrane</keyword>
<dbReference type="OrthoDB" id="44789at2759"/>
<evidence type="ECO:0000256" key="6">
    <source>
        <dbReference type="SAM" id="Phobius"/>
    </source>
</evidence>
<name>A0A7J6LY29_PEROL</name>
<dbReference type="GO" id="GO:0016020">
    <property type="term" value="C:membrane"/>
    <property type="evidence" value="ECO:0007669"/>
    <property type="project" value="UniProtKB-SubCell"/>
</dbReference>
<comment type="subcellular location">
    <subcellularLocation>
        <location evidence="1">Membrane</location>
        <topology evidence="1">Multi-pass membrane protein</topology>
    </subcellularLocation>
</comment>
<evidence type="ECO:0000313" key="10">
    <source>
        <dbReference type="Proteomes" id="UP000572268"/>
    </source>
</evidence>
<dbReference type="Pfam" id="PF00654">
    <property type="entry name" value="Voltage_CLC"/>
    <property type="match status" value="1"/>
</dbReference>
<dbReference type="PANTHER" id="PTHR45720">
    <property type="entry name" value="CHLORIDE CHANNEL PROTEIN 2"/>
    <property type="match status" value="1"/>
</dbReference>
<evidence type="ECO:0000313" key="8">
    <source>
        <dbReference type="EMBL" id="KAF4664198.1"/>
    </source>
</evidence>
<protein>
    <submittedName>
        <fullName evidence="8">Chloride Channel</fullName>
    </submittedName>
</protein>
<evidence type="ECO:0000313" key="7">
    <source>
        <dbReference type="EMBL" id="KAF4659596.1"/>
    </source>
</evidence>
<feature type="transmembrane region" description="Helical" evidence="6">
    <location>
        <begin position="402"/>
        <end position="423"/>
    </location>
</feature>
<feature type="transmembrane region" description="Helical" evidence="6">
    <location>
        <begin position="335"/>
        <end position="358"/>
    </location>
</feature>
<evidence type="ECO:0000256" key="2">
    <source>
        <dbReference type="ARBA" id="ARBA00022692"/>
    </source>
</evidence>
<dbReference type="PRINTS" id="PR00762">
    <property type="entry name" value="CLCHANNEL"/>
</dbReference>
<feature type="transmembrane region" description="Helical" evidence="6">
    <location>
        <begin position="117"/>
        <end position="143"/>
    </location>
</feature>
<evidence type="ECO:0000256" key="4">
    <source>
        <dbReference type="ARBA" id="ARBA00022989"/>
    </source>
</evidence>
<keyword evidence="3" id="KW-0677">Repeat</keyword>
<dbReference type="Gene3D" id="1.10.3080.10">
    <property type="entry name" value="Clc chloride channel"/>
    <property type="match status" value="1"/>
</dbReference>
<reference evidence="9 10" key="1">
    <citation type="submission" date="2020-04" db="EMBL/GenBank/DDBJ databases">
        <title>Perkinsus olseni comparative genomics.</title>
        <authorList>
            <person name="Bogema D.R."/>
        </authorList>
    </citation>
    <scope>NUCLEOTIDE SEQUENCE [LARGE SCALE GENOMIC DNA]</scope>
    <source>
        <strain evidence="7">ATCC PRA-179</strain>
        <strain evidence="8">ATCC PRA-31</strain>
    </source>
</reference>
<evidence type="ECO:0000313" key="9">
    <source>
        <dbReference type="Proteomes" id="UP000570595"/>
    </source>
</evidence>
<dbReference type="PANTHER" id="PTHR45720:SF10">
    <property type="entry name" value="CHLORIDE CHANNEL PROTEIN 2"/>
    <property type="match status" value="1"/>
</dbReference>
<feature type="transmembrane region" description="Helical" evidence="6">
    <location>
        <begin position="222"/>
        <end position="246"/>
    </location>
</feature>
<accession>A0A7J6LY29</accession>
<keyword evidence="4 6" id="KW-1133">Transmembrane helix</keyword>
<feature type="transmembrane region" description="Helical" evidence="6">
    <location>
        <begin position="258"/>
        <end position="278"/>
    </location>
</feature>
<comment type="caution">
    <text evidence="8">The sequence shown here is derived from an EMBL/GenBank/DDBJ whole genome shotgun (WGS) entry which is preliminary data.</text>
</comment>
<evidence type="ECO:0000256" key="1">
    <source>
        <dbReference type="ARBA" id="ARBA00004141"/>
    </source>
</evidence>
<feature type="transmembrane region" description="Helical" evidence="6">
    <location>
        <begin position="443"/>
        <end position="468"/>
    </location>
</feature>
<dbReference type="Proteomes" id="UP000572268">
    <property type="component" value="Unassembled WGS sequence"/>
</dbReference>
<dbReference type="InterPro" id="IPR001807">
    <property type="entry name" value="ClC"/>
</dbReference>
<dbReference type="EMBL" id="JABAHT010000262">
    <property type="protein sequence ID" value="KAF4659596.1"/>
    <property type="molecule type" value="Genomic_DNA"/>
</dbReference>
<dbReference type="AlphaFoldDB" id="A0A7J6LY29"/>